<dbReference type="GO" id="GO:0016853">
    <property type="term" value="F:isomerase activity"/>
    <property type="evidence" value="ECO:0007669"/>
    <property type="project" value="UniProtKB-KW"/>
</dbReference>
<proteinExistence type="inferred from homology"/>
<dbReference type="AlphaFoldDB" id="A0A7H0I0Y7"/>
<name>A0A7H0I0Y7_9ACTN</name>
<dbReference type="EMBL" id="CP060825">
    <property type="protein sequence ID" value="QNP66453.1"/>
    <property type="molecule type" value="Genomic_DNA"/>
</dbReference>
<evidence type="ECO:0000313" key="3">
    <source>
        <dbReference type="EMBL" id="QNP66453.1"/>
    </source>
</evidence>
<evidence type="ECO:0000313" key="4">
    <source>
        <dbReference type="Proteomes" id="UP000516230"/>
    </source>
</evidence>
<reference evidence="3 4" key="1">
    <citation type="submission" date="2020-08" db="EMBL/GenBank/DDBJ databases">
        <title>A novel species.</title>
        <authorList>
            <person name="Gao J."/>
        </authorList>
    </citation>
    <scope>NUCLEOTIDE SEQUENCE [LARGE SCALE GENOMIC DNA]</scope>
    <source>
        <strain evidence="3 4">CRPJ-33</strain>
    </source>
</reference>
<keyword evidence="2" id="KW-0456">Lyase</keyword>
<dbReference type="Proteomes" id="UP000516230">
    <property type="component" value="Chromosome"/>
</dbReference>
<dbReference type="RefSeq" id="WP_187743512.1">
    <property type="nucleotide sequence ID" value="NZ_CP060825.1"/>
</dbReference>
<dbReference type="InterPro" id="IPR001753">
    <property type="entry name" value="Enoyl-CoA_hydra/iso"/>
</dbReference>
<dbReference type="SUPFAM" id="SSF52096">
    <property type="entry name" value="ClpP/crotonase"/>
    <property type="match status" value="1"/>
</dbReference>
<evidence type="ECO:0000256" key="2">
    <source>
        <dbReference type="ARBA" id="ARBA00023239"/>
    </source>
</evidence>
<evidence type="ECO:0000256" key="1">
    <source>
        <dbReference type="ARBA" id="ARBA00005254"/>
    </source>
</evidence>
<dbReference type="Gene3D" id="3.90.226.10">
    <property type="entry name" value="2-enoyl-CoA Hydratase, Chain A, domain 1"/>
    <property type="match status" value="1"/>
</dbReference>
<dbReference type="GO" id="GO:0006635">
    <property type="term" value="P:fatty acid beta-oxidation"/>
    <property type="evidence" value="ECO:0007669"/>
    <property type="project" value="TreeGrafter"/>
</dbReference>
<dbReference type="InterPro" id="IPR014748">
    <property type="entry name" value="Enoyl-CoA_hydra_C"/>
</dbReference>
<dbReference type="PANTHER" id="PTHR11941">
    <property type="entry name" value="ENOYL-COA HYDRATASE-RELATED"/>
    <property type="match status" value="1"/>
</dbReference>
<dbReference type="InterPro" id="IPR029045">
    <property type="entry name" value="ClpP/crotonase-like_dom_sf"/>
</dbReference>
<dbReference type="GO" id="GO:0016829">
    <property type="term" value="F:lyase activity"/>
    <property type="evidence" value="ECO:0007669"/>
    <property type="project" value="UniProtKB-KW"/>
</dbReference>
<keyword evidence="3" id="KW-0413">Isomerase</keyword>
<dbReference type="Gene3D" id="1.10.12.10">
    <property type="entry name" value="Lyase 2-enoyl-coa Hydratase, Chain A, domain 2"/>
    <property type="match status" value="1"/>
</dbReference>
<protein>
    <submittedName>
        <fullName evidence="3">Enoyl-CoA hydratase/isomerase family protein</fullName>
    </submittedName>
</protein>
<gene>
    <name evidence="3" type="ORF">IAG43_28350</name>
</gene>
<comment type="similarity">
    <text evidence="1">Belongs to the enoyl-CoA hydratase/isomerase family.</text>
</comment>
<dbReference type="KEGG" id="sgj:IAG43_28350"/>
<dbReference type="PANTHER" id="PTHR11941:SF127">
    <property type="entry name" value="ENOYL-COA HYDRATASE ECHA18 (ENOYL HYDRASE) (UNSATURATED ACYL-COA HYDRATASE) (CROTONASE)-RELATED"/>
    <property type="match status" value="1"/>
</dbReference>
<dbReference type="Pfam" id="PF00378">
    <property type="entry name" value="ECH_1"/>
    <property type="match status" value="1"/>
</dbReference>
<dbReference type="CDD" id="cd06558">
    <property type="entry name" value="crotonase-like"/>
    <property type="match status" value="1"/>
</dbReference>
<keyword evidence="4" id="KW-1185">Reference proteome</keyword>
<accession>A0A7H0I0Y7</accession>
<sequence length="261" mass="27305">MEPPESPQPHLAHTVADGVATVVISNPAKRNAMTAGMWRALPEILPALAADPAVHCLVLTGDGGTFCAGADIGSLRGPEEDPAALALDAEAELAAFPKPTLAVVRGFCVGGGAQLAAACDLRFAADDARFGVTPSKLGIVYPAVSTRRLASLVGPSTAKYLLFSGELIDAERALRTGLVDEVLPPDELGRRAAEFTRILASRSQLTQCAAKEFLAGRDDREAYWRAEAYAGGETAEGVAAFLERREPRFRWTPGPGSGGPA</sequence>
<organism evidence="3 4">
    <name type="scientific">Streptomyces genisteinicus</name>
    <dbReference type="NCBI Taxonomy" id="2768068"/>
    <lineage>
        <taxon>Bacteria</taxon>
        <taxon>Bacillati</taxon>
        <taxon>Actinomycetota</taxon>
        <taxon>Actinomycetes</taxon>
        <taxon>Kitasatosporales</taxon>
        <taxon>Streptomycetaceae</taxon>
        <taxon>Streptomyces</taxon>
    </lineage>
</organism>